<evidence type="ECO:0000313" key="1">
    <source>
        <dbReference type="EMBL" id="KTC65753.1"/>
    </source>
</evidence>
<evidence type="ECO:0000313" key="2">
    <source>
        <dbReference type="EMBL" id="VEH85081.1"/>
    </source>
</evidence>
<evidence type="ECO:0000313" key="4">
    <source>
        <dbReference type="Proteomes" id="UP000281170"/>
    </source>
</evidence>
<dbReference type="Proteomes" id="UP000054859">
    <property type="component" value="Unassembled WGS sequence"/>
</dbReference>
<dbReference type="EMBL" id="LR134420">
    <property type="protein sequence ID" value="VEH85081.1"/>
    <property type="molecule type" value="Genomic_DNA"/>
</dbReference>
<keyword evidence="2" id="KW-0614">Plasmid</keyword>
<name>A0A0W0R3X9_9GAMM</name>
<accession>A0A0W0R3X9</accession>
<dbReference type="AlphaFoldDB" id="A0A0W0R3X9"/>
<sequence>MSPTQFLSGILSVFFIQQVFSQPPYEIIKSCVNSKPANPSITITLLDGGGFSEHAEKNCDEPYVIRFENKKISYVSCDDKDYLEISGKKLFLSESVNMSVNPEVKPEVLYPQLSSWMKLDSNSQSYVCISGPLSQSGAGANTPQYLIIENAFNSNVAPIAYYYFFNKDIIPITSRNF</sequence>
<protein>
    <submittedName>
        <fullName evidence="1">Uncharacterized protein</fullName>
    </submittedName>
</protein>
<organism evidence="1 3">
    <name type="scientific">Legionella adelaidensis</name>
    <dbReference type="NCBI Taxonomy" id="45056"/>
    <lineage>
        <taxon>Bacteria</taxon>
        <taxon>Pseudomonadati</taxon>
        <taxon>Pseudomonadota</taxon>
        <taxon>Gammaproteobacteria</taxon>
        <taxon>Legionellales</taxon>
        <taxon>Legionellaceae</taxon>
        <taxon>Legionella</taxon>
    </lineage>
</organism>
<keyword evidence="3" id="KW-1185">Reference proteome</keyword>
<geneLocation type="plasmid" evidence="2 4">
    <name>11</name>
</geneLocation>
<dbReference type="OrthoDB" id="5637371at2"/>
<dbReference type="EMBL" id="LNKA01000001">
    <property type="protein sequence ID" value="KTC65753.1"/>
    <property type="molecule type" value="Genomic_DNA"/>
</dbReference>
<proteinExistence type="predicted"/>
<reference evidence="2 4" key="2">
    <citation type="submission" date="2018-12" db="EMBL/GenBank/DDBJ databases">
        <authorList>
            <consortium name="Pathogen Informatics"/>
        </authorList>
    </citation>
    <scope>NUCLEOTIDE SEQUENCE [LARGE SCALE GENOMIC DNA]</scope>
    <source>
        <strain evidence="2 4">NCTC12735</strain>
        <plasmid evidence="4">11</plasmid>
    </source>
</reference>
<reference evidence="1 3" key="1">
    <citation type="submission" date="2015-11" db="EMBL/GenBank/DDBJ databases">
        <title>Identification of large and diverse effector repertoires of 38 Legionella species.</title>
        <authorList>
            <person name="Burstein D."/>
            <person name="Amaro F."/>
            <person name="Zusman T."/>
            <person name="Lifshitz Z."/>
            <person name="Cohen O."/>
            <person name="Gilbert J.A."/>
            <person name="Pupko T."/>
            <person name="Shuman H.A."/>
            <person name="Segal G."/>
        </authorList>
    </citation>
    <scope>NUCLEOTIDE SEQUENCE [LARGE SCALE GENOMIC DNA]</scope>
    <source>
        <strain evidence="1 3">1762-AUS-E</strain>
    </source>
</reference>
<dbReference type="KEGG" id="ladl:NCTC12735_00704"/>
<dbReference type="Proteomes" id="UP000281170">
    <property type="component" value="Plasmid 11"/>
</dbReference>
<dbReference type="PATRIC" id="fig|45056.6.peg.424"/>
<gene>
    <name evidence="1" type="ORF">Lade_0411</name>
    <name evidence="2" type="ORF">NCTC12735_00704</name>
</gene>
<dbReference type="RefSeq" id="WP_058461487.1">
    <property type="nucleotide sequence ID" value="NZ_CAAAHS010000014.1"/>
</dbReference>
<evidence type="ECO:0000313" key="3">
    <source>
        <dbReference type="Proteomes" id="UP000054859"/>
    </source>
</evidence>